<dbReference type="EMBL" id="UZAM01010854">
    <property type="protein sequence ID" value="VDP13948.1"/>
    <property type="molecule type" value="Genomic_DNA"/>
</dbReference>
<dbReference type="InterPro" id="IPR050888">
    <property type="entry name" value="ZnF_C2H2-type_TF"/>
</dbReference>
<feature type="compositionally biased region" description="Low complexity" evidence="7">
    <location>
        <begin position="373"/>
        <end position="385"/>
    </location>
</feature>
<organism evidence="11">
    <name type="scientific">Soboliphyme baturini</name>
    <dbReference type="NCBI Taxonomy" id="241478"/>
    <lineage>
        <taxon>Eukaryota</taxon>
        <taxon>Metazoa</taxon>
        <taxon>Ecdysozoa</taxon>
        <taxon>Nematoda</taxon>
        <taxon>Enoplea</taxon>
        <taxon>Dorylaimia</taxon>
        <taxon>Dioctophymatida</taxon>
        <taxon>Dioctophymatoidea</taxon>
        <taxon>Soboliphymatidae</taxon>
        <taxon>Soboliphyme</taxon>
    </lineage>
</organism>
<dbReference type="Gene3D" id="3.30.160.60">
    <property type="entry name" value="Classic Zinc Finger"/>
    <property type="match status" value="3"/>
</dbReference>
<comment type="subcellular location">
    <subcellularLocation>
        <location evidence="1">Nucleus</location>
    </subcellularLocation>
</comment>
<feature type="region of interest" description="Disordered" evidence="7">
    <location>
        <begin position="373"/>
        <end position="394"/>
    </location>
</feature>
<dbReference type="OrthoDB" id="7932682at2759"/>
<dbReference type="PANTHER" id="PTHR24406">
    <property type="entry name" value="TRANSCRIPTIONAL REPRESSOR CTCFL-RELATED"/>
    <property type="match status" value="1"/>
</dbReference>
<dbReference type="SMART" id="SM00355">
    <property type="entry name" value="ZnF_C2H2"/>
    <property type="match status" value="7"/>
</dbReference>
<keyword evidence="4" id="KW-0863">Zinc-finger</keyword>
<evidence type="ECO:0000259" key="8">
    <source>
        <dbReference type="PROSITE" id="PS00028"/>
    </source>
</evidence>
<evidence type="ECO:0000256" key="7">
    <source>
        <dbReference type="SAM" id="MobiDB-lite"/>
    </source>
</evidence>
<evidence type="ECO:0000256" key="3">
    <source>
        <dbReference type="ARBA" id="ARBA00022737"/>
    </source>
</evidence>
<evidence type="ECO:0000256" key="4">
    <source>
        <dbReference type="ARBA" id="ARBA00022771"/>
    </source>
</evidence>
<dbReference type="InterPro" id="IPR036236">
    <property type="entry name" value="Znf_C2H2_sf"/>
</dbReference>
<dbReference type="AlphaFoldDB" id="A0A183IVP5"/>
<sequence length="652" mass="72397">MRMAQDSLSPFPIVPLLLCYLRVPSISKTPVLSSKYLSHPLFERQRKQTPLQIVRRVGTLSHVLVMSFVEKGYDSDEIRRHASRVHANQNAEVEYRPKVELEAAVKEMMDTCKIIGFHNPTGEGCSSALLKGDDESIESLRKSILGSSQLGLGPFDPDSGNQSLFSGYLCAALARISSERLKCNLCGESISNKPDAVVYHLRGHISFSKFVCPYCGIYIESALCYEMHLNSEHADMDNQRPIDYVRKILCKELSEMVEVLFDGINQALTLKCELCGQMILWRWSSLLMHARQHENYYPYQCGICDTMFPDQMLFTQHLLQANHPVKQTTMQVISNYEAEEQSFRNLSKCFPLFTSQLLDNFAASRNDDTLTKASASSAVSPADDAQGNSSYKSPKLHIQTSGKATLHCKLCQAKISRNMSCLIAHAKVHLAYKPLKCEYCNFRHFAMSKIRRHNVRVHGSKPVKVSYHPVADIGRQIKEMKLECFGSCLSSRNLYQRSAASTAGNEEDAVVDDECPSAAENVDTALTGQLPFLLPFSMDAGKALQMAAMAGNGSDARCSTATGSSTSAAAGSILNRLSAATVSLDEVLKQEGCSSTADHCDLPGLGKKMCCMCNTYIANNPSSFENHACKHLDYKPYHCQYCTYQSYIRGKV</sequence>
<dbReference type="WBParaSite" id="SBAD_0000798301-mRNA-1">
    <property type="protein sequence ID" value="SBAD_0000798301-mRNA-1"/>
    <property type="gene ID" value="SBAD_0000798301"/>
</dbReference>
<proteinExistence type="predicted"/>
<evidence type="ECO:0000313" key="10">
    <source>
        <dbReference type="Proteomes" id="UP000270296"/>
    </source>
</evidence>
<feature type="domain" description="C2H2-type" evidence="8">
    <location>
        <begin position="301"/>
        <end position="323"/>
    </location>
</feature>
<dbReference type="InterPro" id="IPR013087">
    <property type="entry name" value="Znf_C2H2_type"/>
</dbReference>
<dbReference type="GO" id="GO:0005634">
    <property type="term" value="C:nucleus"/>
    <property type="evidence" value="ECO:0007669"/>
    <property type="project" value="UniProtKB-SubCell"/>
</dbReference>
<keyword evidence="2" id="KW-0479">Metal-binding</keyword>
<evidence type="ECO:0000313" key="11">
    <source>
        <dbReference type="WBParaSite" id="SBAD_0000798301-mRNA-1"/>
    </source>
</evidence>
<keyword evidence="6" id="KW-0539">Nucleus</keyword>
<keyword evidence="3" id="KW-0677">Repeat</keyword>
<evidence type="ECO:0000256" key="1">
    <source>
        <dbReference type="ARBA" id="ARBA00004123"/>
    </source>
</evidence>
<dbReference type="SUPFAM" id="SSF57667">
    <property type="entry name" value="beta-beta-alpha zinc fingers"/>
    <property type="match status" value="1"/>
</dbReference>
<evidence type="ECO:0000256" key="5">
    <source>
        <dbReference type="ARBA" id="ARBA00022833"/>
    </source>
</evidence>
<gene>
    <name evidence="9" type="ORF">SBAD_LOCUS7692</name>
</gene>
<dbReference type="Proteomes" id="UP000270296">
    <property type="component" value="Unassembled WGS sequence"/>
</dbReference>
<reference evidence="9 10" key="2">
    <citation type="submission" date="2018-11" db="EMBL/GenBank/DDBJ databases">
        <authorList>
            <consortium name="Pathogen Informatics"/>
        </authorList>
    </citation>
    <scope>NUCLEOTIDE SEQUENCE [LARGE SCALE GENOMIC DNA]</scope>
</reference>
<accession>A0A183IVP5</accession>
<evidence type="ECO:0000256" key="6">
    <source>
        <dbReference type="ARBA" id="ARBA00023242"/>
    </source>
</evidence>
<dbReference type="PROSITE" id="PS00028">
    <property type="entry name" value="ZINC_FINGER_C2H2_1"/>
    <property type="match status" value="1"/>
</dbReference>
<keyword evidence="10" id="KW-1185">Reference proteome</keyword>
<evidence type="ECO:0000313" key="9">
    <source>
        <dbReference type="EMBL" id="VDP13948.1"/>
    </source>
</evidence>
<protein>
    <submittedName>
        <fullName evidence="11">C2H2-type domain-containing protein</fullName>
    </submittedName>
</protein>
<evidence type="ECO:0000256" key="2">
    <source>
        <dbReference type="ARBA" id="ARBA00022723"/>
    </source>
</evidence>
<reference evidence="11" key="1">
    <citation type="submission" date="2016-06" db="UniProtKB">
        <authorList>
            <consortium name="WormBaseParasite"/>
        </authorList>
    </citation>
    <scope>IDENTIFICATION</scope>
</reference>
<name>A0A183IVP5_9BILA</name>
<dbReference type="GO" id="GO:0008270">
    <property type="term" value="F:zinc ion binding"/>
    <property type="evidence" value="ECO:0007669"/>
    <property type="project" value="UniProtKB-KW"/>
</dbReference>
<keyword evidence="5" id="KW-0862">Zinc</keyword>